<keyword evidence="3" id="KW-1185">Reference proteome</keyword>
<sequence>MDHSQNLNRDQHFTSTERDNADILLLEACLKQTEGQKNILEAKVAKHDRVKAEMCDLQTKLDNLQRTIEDKKILHQQSYDEVNQELEATSSKYSQTLSTVEELEQDNHELECSIRSQSCKESQIVEKINKQEISKKKTIECNNNIWDKITKEKECVKSLQRQQADLESAICCKTTEVQKLQGALTDKEAMVQCKGNQLTELQRQNATSDRCLQELTTEFREREAELEAHRKVAPEKLARADQCMDMVRRELADACAAAAGWKTKSQNAANVHCELKATQKAEQCRAKAILVELGEERCRLAEQLTDTLLQLKCAMAENCQLTADAKVFGERSACLLSEIERLEKHKFSDRLSPMAQCTGFETQDEKTARKWNTLESVENEVERLKWACEDRERAIRDARGKIGDCSTTSAKTDCRYEY</sequence>
<dbReference type="EnsemblMetazoa" id="XM_003240098.4">
    <property type="protein sequence ID" value="XP_003240146.1"/>
    <property type="gene ID" value="LOC100575181"/>
</dbReference>
<keyword evidence="1" id="KW-0175">Coiled coil</keyword>
<organism evidence="2 3">
    <name type="scientific">Acyrthosiphon pisum</name>
    <name type="common">Pea aphid</name>
    <dbReference type="NCBI Taxonomy" id="7029"/>
    <lineage>
        <taxon>Eukaryota</taxon>
        <taxon>Metazoa</taxon>
        <taxon>Ecdysozoa</taxon>
        <taxon>Arthropoda</taxon>
        <taxon>Hexapoda</taxon>
        <taxon>Insecta</taxon>
        <taxon>Pterygota</taxon>
        <taxon>Neoptera</taxon>
        <taxon>Paraneoptera</taxon>
        <taxon>Hemiptera</taxon>
        <taxon>Sternorrhyncha</taxon>
        <taxon>Aphidomorpha</taxon>
        <taxon>Aphidoidea</taxon>
        <taxon>Aphididae</taxon>
        <taxon>Macrosiphini</taxon>
        <taxon>Acyrthosiphon</taxon>
    </lineage>
</organism>
<dbReference type="Proteomes" id="UP000007819">
    <property type="component" value="Chromosome X"/>
</dbReference>
<proteinExistence type="predicted"/>
<evidence type="ECO:0000313" key="2">
    <source>
        <dbReference type="EnsemblMetazoa" id="XP_003240146.1"/>
    </source>
</evidence>
<reference evidence="2" key="2">
    <citation type="submission" date="2022-06" db="UniProtKB">
        <authorList>
            <consortium name="EnsemblMetazoa"/>
        </authorList>
    </citation>
    <scope>IDENTIFICATION</scope>
</reference>
<accession>A0A8R1W3N1</accession>
<dbReference type="GeneID" id="100575181"/>
<dbReference type="RefSeq" id="XP_003240146.1">
    <property type="nucleotide sequence ID" value="XM_003240098.4"/>
</dbReference>
<evidence type="ECO:0000256" key="1">
    <source>
        <dbReference type="SAM" id="Coils"/>
    </source>
</evidence>
<feature type="coiled-coil region" evidence="1">
    <location>
        <begin position="86"/>
        <end position="120"/>
    </location>
</feature>
<name>A0A8R1W3N1_ACYPI</name>
<dbReference type="KEGG" id="api:100575181"/>
<protein>
    <submittedName>
        <fullName evidence="2">Uncharacterized protein</fullName>
    </submittedName>
</protein>
<evidence type="ECO:0000313" key="3">
    <source>
        <dbReference type="Proteomes" id="UP000007819"/>
    </source>
</evidence>
<dbReference type="OrthoDB" id="6589233at2759"/>
<reference evidence="3" key="1">
    <citation type="submission" date="2010-06" db="EMBL/GenBank/DDBJ databases">
        <authorList>
            <person name="Jiang H."/>
            <person name="Abraham K."/>
            <person name="Ali S."/>
            <person name="Alsbrooks S.L."/>
            <person name="Anim B.N."/>
            <person name="Anosike U.S."/>
            <person name="Attaway T."/>
            <person name="Bandaranaike D.P."/>
            <person name="Battles P.K."/>
            <person name="Bell S.N."/>
            <person name="Bell A.V."/>
            <person name="Beltran B."/>
            <person name="Bickham C."/>
            <person name="Bustamante Y."/>
            <person name="Caleb T."/>
            <person name="Canada A."/>
            <person name="Cardenas V."/>
            <person name="Carter K."/>
            <person name="Chacko J."/>
            <person name="Chandrabose M.N."/>
            <person name="Chavez D."/>
            <person name="Chavez A."/>
            <person name="Chen L."/>
            <person name="Chu H.-S."/>
            <person name="Claassen K.J."/>
            <person name="Cockrell R."/>
            <person name="Collins M."/>
            <person name="Cooper J.A."/>
            <person name="Cree A."/>
            <person name="Curry S.M."/>
            <person name="Da Y."/>
            <person name="Dao M.D."/>
            <person name="Das B."/>
            <person name="Davila M.-L."/>
            <person name="Davy-Carroll L."/>
            <person name="Denson S."/>
            <person name="Dinh H."/>
            <person name="Ebong V.E."/>
            <person name="Edwards J.R."/>
            <person name="Egan A."/>
            <person name="El-Daye J."/>
            <person name="Escobedo L."/>
            <person name="Fernandez S."/>
            <person name="Fernando P.R."/>
            <person name="Flagg N."/>
            <person name="Forbes L.D."/>
            <person name="Fowler R.G."/>
            <person name="Fu Q."/>
            <person name="Gabisi R.A."/>
            <person name="Ganer J."/>
            <person name="Garbino Pronczuk A."/>
            <person name="Garcia R.M."/>
            <person name="Garner T."/>
            <person name="Garrett T.E."/>
            <person name="Gonzalez D.A."/>
            <person name="Hamid H."/>
            <person name="Hawkins E.S."/>
            <person name="Hirani K."/>
            <person name="Hogues M.E."/>
            <person name="Hollins B."/>
            <person name="Hsiao C.-H."/>
            <person name="Jabil R."/>
            <person name="James M.L."/>
            <person name="Jhangiani S.N."/>
            <person name="Johnson B."/>
            <person name="Johnson Q."/>
            <person name="Joshi V."/>
            <person name="Kalu J.B."/>
            <person name="Kam C."/>
            <person name="Kashfia A."/>
            <person name="Keebler J."/>
            <person name="Kisamo H."/>
            <person name="Kovar C.L."/>
            <person name="Lago L.A."/>
            <person name="Lai C.-Y."/>
            <person name="Laidlaw J."/>
            <person name="Lara F."/>
            <person name="Le T.-K."/>
            <person name="Lee S.L."/>
            <person name="Legall F.H."/>
            <person name="Lemon S.J."/>
            <person name="Lewis L.R."/>
            <person name="Li B."/>
            <person name="Liu Y."/>
            <person name="Liu Y.-S."/>
            <person name="Lopez J."/>
            <person name="Lozado R.J."/>
            <person name="Lu J."/>
            <person name="Madu R.C."/>
            <person name="Maheshwari M."/>
            <person name="Maheshwari R."/>
            <person name="Malloy K."/>
            <person name="Martinez E."/>
            <person name="Mathew T."/>
            <person name="Mercado I.C."/>
            <person name="Mercado C."/>
            <person name="Meyer B."/>
            <person name="Montgomery K."/>
            <person name="Morgan M.B."/>
            <person name="Munidasa M."/>
            <person name="Nazareth L.V."/>
            <person name="Nelson J."/>
            <person name="Ng B.M."/>
            <person name="Nguyen N.B."/>
            <person name="Nguyen P.Q."/>
            <person name="Nguyen T."/>
            <person name="Obregon M."/>
            <person name="Okwuonu G.O."/>
            <person name="Onwere C.G."/>
            <person name="Orozco G."/>
            <person name="Parra A."/>
            <person name="Patel S."/>
            <person name="Patil S."/>
            <person name="Perez A."/>
            <person name="Perez Y."/>
            <person name="Pham C."/>
            <person name="Primus E.L."/>
            <person name="Pu L.-L."/>
            <person name="Puazo M."/>
            <person name="Qin X."/>
            <person name="Quiroz J.B."/>
            <person name="Reese J."/>
            <person name="Richards S."/>
            <person name="Rives C.M."/>
            <person name="Robberts R."/>
            <person name="Ruiz S.J."/>
            <person name="Ruiz M.J."/>
            <person name="Santibanez J."/>
            <person name="Schneider B.W."/>
            <person name="Sisson I."/>
            <person name="Smith M."/>
            <person name="Sodergren E."/>
            <person name="Song X.-Z."/>
            <person name="Song B.B."/>
            <person name="Summersgill H."/>
            <person name="Thelus R."/>
            <person name="Thornton R.D."/>
            <person name="Trejos Z.Y."/>
            <person name="Usmani K."/>
            <person name="Vattathil S."/>
            <person name="Villasana D."/>
            <person name="Walker D.L."/>
            <person name="Wang S."/>
            <person name="Wang K."/>
            <person name="White C.S."/>
            <person name="Williams A.C."/>
            <person name="Williamson J."/>
            <person name="Wilson K."/>
            <person name="Woghiren I.O."/>
            <person name="Woodworth J.R."/>
            <person name="Worley K.C."/>
            <person name="Wright R.A."/>
            <person name="Wu W."/>
            <person name="Young L."/>
            <person name="Zhang L."/>
            <person name="Zhang J."/>
            <person name="Zhu Y."/>
            <person name="Muzny D.M."/>
            <person name="Weinstock G."/>
            <person name="Gibbs R.A."/>
        </authorList>
    </citation>
    <scope>NUCLEOTIDE SEQUENCE [LARGE SCALE GENOMIC DNA]</scope>
    <source>
        <strain evidence="3">LSR1</strain>
    </source>
</reference>
<dbReference type="AlphaFoldDB" id="A0A8R1W3N1"/>